<dbReference type="NCBIfam" id="TIGR00450">
    <property type="entry name" value="mnmE_trmE_thdF"/>
    <property type="match status" value="1"/>
</dbReference>
<evidence type="ECO:0000256" key="9">
    <source>
        <dbReference type="HAMAP-Rule" id="MF_00379"/>
    </source>
</evidence>
<dbReference type="Proteomes" id="UP000239867">
    <property type="component" value="Chromosome"/>
</dbReference>
<feature type="binding site" evidence="9">
    <location>
        <position position="471"/>
    </location>
    <ligand>
        <name>(6S)-5-formyl-5,6,7,8-tetrahydrofolate</name>
        <dbReference type="ChEBI" id="CHEBI:57457"/>
    </ligand>
</feature>
<dbReference type="OrthoDB" id="9805918at2"/>
<evidence type="ECO:0000256" key="7">
    <source>
        <dbReference type="ARBA" id="ARBA00022958"/>
    </source>
</evidence>
<feature type="binding site" evidence="9">
    <location>
        <begin position="278"/>
        <end position="281"/>
    </location>
    <ligand>
        <name>GTP</name>
        <dbReference type="ChEBI" id="CHEBI:37565"/>
    </ligand>
</feature>
<dbReference type="PANTHER" id="PTHR42714">
    <property type="entry name" value="TRNA MODIFICATION GTPASE GTPBP3"/>
    <property type="match status" value="1"/>
</dbReference>
<dbReference type="InterPro" id="IPR004520">
    <property type="entry name" value="GTPase_MnmE"/>
</dbReference>
<dbReference type="FunFam" id="3.30.1360.120:FF:000003">
    <property type="entry name" value="tRNA modification GTPase MnmE"/>
    <property type="match status" value="1"/>
</dbReference>
<keyword evidence="9" id="KW-0963">Cytoplasm</keyword>
<feature type="binding site" evidence="9">
    <location>
        <position position="255"/>
    </location>
    <ligand>
        <name>K(+)</name>
        <dbReference type="ChEBI" id="CHEBI:29103"/>
    </ligand>
</feature>
<reference evidence="12" key="2">
    <citation type="journal article" date="2018" name="MBio">
        <title>Insights into the evolution of host association through the isolation and characterization of a novel human periodontal pathobiont, Desulfobulbus oralis.</title>
        <authorList>
            <person name="Cross K.L."/>
            <person name="Chirania P."/>
            <person name="Xiong W."/>
            <person name="Beall C.J."/>
            <person name="Elkins J.G."/>
            <person name="Giannone R.J."/>
            <person name="Griffen A.L."/>
            <person name="Guss A.M."/>
            <person name="Hettich R.L."/>
            <person name="Joshi S.S."/>
            <person name="Mokrzan E.M."/>
            <person name="Martin R.K."/>
            <person name="Zhulin I.B."/>
            <person name="Leys E.J."/>
            <person name="Podar M."/>
        </authorList>
    </citation>
    <scope>NUCLEOTIDE SEQUENCE [LARGE SCALE GENOMIC DNA]</scope>
    <source>
        <strain evidence="12">ORNL</strain>
    </source>
</reference>
<evidence type="ECO:0000256" key="2">
    <source>
        <dbReference type="ARBA" id="ARBA00022694"/>
    </source>
</evidence>
<comment type="caution">
    <text evidence="9">Lacks conserved residue(s) required for the propagation of feature annotation.</text>
</comment>
<comment type="subcellular location">
    <subcellularLocation>
        <location evidence="9">Cytoplasm</location>
    </subcellularLocation>
</comment>
<evidence type="ECO:0000256" key="10">
    <source>
        <dbReference type="RuleBase" id="RU003313"/>
    </source>
</evidence>
<dbReference type="InterPro" id="IPR027266">
    <property type="entry name" value="TrmE/GcvT-like"/>
</dbReference>
<name>A0A2L1GNS9_9BACT</name>
<dbReference type="Gene3D" id="3.30.1360.120">
    <property type="entry name" value="Probable tRNA modification gtpase trme, domain 1"/>
    <property type="match status" value="1"/>
</dbReference>
<evidence type="ECO:0000313" key="13">
    <source>
        <dbReference type="Proteomes" id="UP000239867"/>
    </source>
</evidence>
<dbReference type="InterPro" id="IPR025867">
    <property type="entry name" value="MnmE_helical"/>
</dbReference>
<feature type="binding site" evidence="9">
    <location>
        <position position="88"/>
    </location>
    <ligand>
        <name>(6S)-5-formyl-5,6,7,8-tetrahydrofolate</name>
        <dbReference type="ChEBI" id="CHEBI:57457"/>
    </ligand>
</feature>
<evidence type="ECO:0000259" key="11">
    <source>
        <dbReference type="PROSITE" id="PS51709"/>
    </source>
</evidence>
<evidence type="ECO:0000256" key="4">
    <source>
        <dbReference type="ARBA" id="ARBA00022741"/>
    </source>
</evidence>
<feature type="binding site" evidence="9">
    <location>
        <position position="26"/>
    </location>
    <ligand>
        <name>(6S)-5-formyl-5,6,7,8-tetrahydrofolate</name>
        <dbReference type="ChEBI" id="CHEBI:57457"/>
    </ligand>
</feature>
<evidence type="ECO:0000256" key="1">
    <source>
        <dbReference type="ARBA" id="ARBA00011043"/>
    </source>
</evidence>
<dbReference type="AlphaFoldDB" id="A0A2L1GNS9"/>
<dbReference type="InterPro" id="IPR005225">
    <property type="entry name" value="Small_GTP-bd"/>
</dbReference>
<keyword evidence="5 9" id="KW-0378">Hydrolase</keyword>
<feature type="binding site" evidence="9">
    <location>
        <begin position="253"/>
        <end position="259"/>
    </location>
    <ligand>
        <name>GTP</name>
        <dbReference type="ChEBI" id="CHEBI:37565"/>
    </ligand>
</feature>
<comment type="subunit">
    <text evidence="9">Homodimer. Heterotetramer of two MnmE and two MnmG subunits.</text>
</comment>
<dbReference type="InterPro" id="IPR027368">
    <property type="entry name" value="MnmE_dom2"/>
</dbReference>
<gene>
    <name evidence="9" type="primary">mnmE</name>
    <name evidence="9" type="synonym">trmE</name>
    <name evidence="12" type="ORF">CAY53_07565</name>
</gene>
<dbReference type="Gene3D" id="1.20.120.430">
    <property type="entry name" value="tRNA modification GTPase MnmE domain 2"/>
    <property type="match status" value="1"/>
</dbReference>
<evidence type="ECO:0000256" key="6">
    <source>
        <dbReference type="ARBA" id="ARBA00022842"/>
    </source>
</evidence>
<feature type="binding site" evidence="9">
    <location>
        <position position="253"/>
    </location>
    <ligand>
        <name>K(+)</name>
        <dbReference type="ChEBI" id="CHEBI:29103"/>
    </ligand>
</feature>
<feature type="binding site" evidence="9">
    <location>
        <position position="259"/>
    </location>
    <ligand>
        <name>Mg(2+)</name>
        <dbReference type="ChEBI" id="CHEBI:18420"/>
    </ligand>
</feature>
<feature type="binding site" evidence="9">
    <location>
        <position position="127"/>
    </location>
    <ligand>
        <name>(6S)-5-formyl-5,6,7,8-tetrahydrofolate</name>
        <dbReference type="ChEBI" id="CHEBI:57457"/>
    </ligand>
</feature>
<dbReference type="GO" id="GO:0005525">
    <property type="term" value="F:GTP binding"/>
    <property type="evidence" value="ECO:0007669"/>
    <property type="project" value="UniProtKB-UniRule"/>
</dbReference>
<dbReference type="EC" id="3.6.-.-" evidence="9"/>
<dbReference type="InterPro" id="IPR018948">
    <property type="entry name" value="GTP-bd_TrmE_N"/>
</dbReference>
<protein>
    <recommendedName>
        <fullName evidence="9">tRNA modification GTPase MnmE</fullName>
        <ecNumber evidence="9">3.6.-.-</ecNumber>
    </recommendedName>
</protein>
<feature type="binding site" evidence="9">
    <location>
        <begin position="234"/>
        <end position="239"/>
    </location>
    <ligand>
        <name>GTP</name>
        <dbReference type="ChEBI" id="CHEBI:37565"/>
    </ligand>
</feature>
<reference evidence="12" key="1">
    <citation type="submission" date="2017-05" db="EMBL/GenBank/DDBJ databases">
        <authorList>
            <person name="Song R."/>
            <person name="Chenine A.L."/>
            <person name="Ruprecht R.M."/>
        </authorList>
    </citation>
    <scope>NUCLEOTIDE SEQUENCE</scope>
    <source>
        <strain evidence="12">ORNL</strain>
    </source>
</reference>
<dbReference type="NCBIfam" id="TIGR00231">
    <property type="entry name" value="small_GTP"/>
    <property type="match status" value="1"/>
</dbReference>
<keyword evidence="4 9" id="KW-0547">Nucleotide-binding</keyword>
<comment type="function">
    <text evidence="9">Exhibits a very high intrinsic GTPase hydrolysis rate. Involved in the addition of a carboxymethylaminomethyl (cmnm) group at the wobble position (U34) of certain tRNAs, forming tRNA-cmnm(5)s(2)U34.</text>
</comment>
<dbReference type="GO" id="GO:0003924">
    <property type="term" value="F:GTPase activity"/>
    <property type="evidence" value="ECO:0007669"/>
    <property type="project" value="UniProtKB-UniRule"/>
</dbReference>
<dbReference type="CDD" id="cd14858">
    <property type="entry name" value="TrmE_N"/>
    <property type="match status" value="1"/>
</dbReference>
<dbReference type="RefSeq" id="WP_104936607.1">
    <property type="nucleotide sequence ID" value="NZ_CP021255.1"/>
</dbReference>
<dbReference type="EMBL" id="CP021255">
    <property type="protein sequence ID" value="AVD71340.1"/>
    <property type="molecule type" value="Genomic_DNA"/>
</dbReference>
<dbReference type="GO" id="GO:0030488">
    <property type="term" value="P:tRNA methylation"/>
    <property type="evidence" value="ECO:0007669"/>
    <property type="project" value="TreeGrafter"/>
</dbReference>
<comment type="cofactor">
    <cofactor evidence="9">
        <name>K(+)</name>
        <dbReference type="ChEBI" id="CHEBI:29103"/>
    </cofactor>
    <text evidence="9">Binds 1 potassium ion per subunit.</text>
</comment>
<feature type="binding site" evidence="9">
    <location>
        <position position="258"/>
    </location>
    <ligand>
        <name>K(+)</name>
        <dbReference type="ChEBI" id="CHEBI:29103"/>
    </ligand>
</feature>
<keyword evidence="13" id="KW-1185">Reference proteome</keyword>
<keyword evidence="8 9" id="KW-0342">GTP-binding</keyword>
<comment type="similarity">
    <text evidence="1 9 10">Belongs to the TRAFAC class TrmE-Era-EngA-EngB-Septin-like GTPase superfamily. TrmE GTPase family.</text>
</comment>
<dbReference type="GO" id="GO:0042802">
    <property type="term" value="F:identical protein binding"/>
    <property type="evidence" value="ECO:0007669"/>
    <property type="project" value="UniProtKB-ARBA"/>
</dbReference>
<dbReference type="PROSITE" id="PS51709">
    <property type="entry name" value="G_TRME"/>
    <property type="match status" value="1"/>
</dbReference>
<feature type="domain" description="TrmE-type G" evidence="11">
    <location>
        <begin position="224"/>
        <end position="391"/>
    </location>
</feature>
<dbReference type="HAMAP" id="MF_00379">
    <property type="entry name" value="GTPase_MnmE"/>
    <property type="match status" value="1"/>
</dbReference>
<dbReference type="KEGG" id="deo:CAY53_07565"/>
<accession>A0A2L1GNS9</accession>
<dbReference type="CDD" id="cd04164">
    <property type="entry name" value="trmE"/>
    <property type="match status" value="1"/>
</dbReference>
<dbReference type="Pfam" id="PF01926">
    <property type="entry name" value="MMR_HSR1"/>
    <property type="match status" value="1"/>
</dbReference>
<feature type="binding site" evidence="9">
    <location>
        <position position="234"/>
    </location>
    <ligand>
        <name>K(+)</name>
        <dbReference type="ChEBI" id="CHEBI:29103"/>
    </ligand>
</feature>
<dbReference type="GO" id="GO:0046872">
    <property type="term" value="F:metal ion binding"/>
    <property type="evidence" value="ECO:0007669"/>
    <property type="project" value="UniProtKB-KW"/>
</dbReference>
<dbReference type="InterPro" id="IPR031168">
    <property type="entry name" value="G_TrmE"/>
</dbReference>
<keyword evidence="6 9" id="KW-0460">Magnesium</keyword>
<feature type="binding site" evidence="9">
    <location>
        <position position="238"/>
    </location>
    <ligand>
        <name>Mg(2+)</name>
        <dbReference type="ChEBI" id="CHEBI:18420"/>
    </ligand>
</feature>
<sequence>MNTGARRDTIAAIATPPGSGGIGVVRVSGPEALHLLQQVFQPRRAVPAFVSHHLYYGHIRAQNGSLLDEVLAVYMQAPHSYTCEDVVELQCHAAPVVLQELLARLATLGARPAEPGEFTKRAFLAGRIDLSQAEALIDLLTARTAAGAELAAAQLHGALAAAIGGIRQSLIELLAHIEVAIDFPDEDAELVDRKEAARRLRAEVLAPVQALIADAGYARLYREGARLVIAGLPNAGKSSLLNALLREERALVTAVPGTTRDSIEEGMNLGGIPVQVIDTAGIRPAAACSDAVEVLGVERARQMLLSADALLLLIDAEAGLTPALRALYAELADRAQILLVLNKRDLLQAAEERHLCAAAAAMAPGRPLVSISAKNGEGLQELQDALLALIAPAADSFGRSARLAPNRRHQAVLMRVEAACTQCLAALEAGAPVDLLSVDMQSILETIGEISGETSPDEVLDAVFSRFCIGK</sequence>
<evidence type="ECO:0000313" key="12">
    <source>
        <dbReference type="EMBL" id="AVD71340.1"/>
    </source>
</evidence>
<dbReference type="GO" id="GO:0002098">
    <property type="term" value="P:tRNA wobble uridine modification"/>
    <property type="evidence" value="ECO:0007669"/>
    <property type="project" value="TreeGrafter"/>
</dbReference>
<dbReference type="GO" id="GO:0005829">
    <property type="term" value="C:cytosol"/>
    <property type="evidence" value="ECO:0007669"/>
    <property type="project" value="TreeGrafter"/>
</dbReference>
<dbReference type="Gene3D" id="3.40.50.300">
    <property type="entry name" value="P-loop containing nucleotide triphosphate hydrolases"/>
    <property type="match status" value="1"/>
</dbReference>
<evidence type="ECO:0000256" key="5">
    <source>
        <dbReference type="ARBA" id="ARBA00022801"/>
    </source>
</evidence>
<keyword evidence="7 9" id="KW-0630">Potassium</keyword>
<dbReference type="Pfam" id="PF12631">
    <property type="entry name" value="MnmE_helical"/>
    <property type="match status" value="1"/>
</dbReference>
<keyword evidence="3 9" id="KW-0479">Metal-binding</keyword>
<proteinExistence type="inferred from homology"/>
<evidence type="ECO:0000256" key="3">
    <source>
        <dbReference type="ARBA" id="ARBA00022723"/>
    </source>
</evidence>
<organism evidence="12 13">
    <name type="scientific">Desulfobulbus oralis</name>
    <dbReference type="NCBI Taxonomy" id="1986146"/>
    <lineage>
        <taxon>Bacteria</taxon>
        <taxon>Pseudomonadati</taxon>
        <taxon>Thermodesulfobacteriota</taxon>
        <taxon>Desulfobulbia</taxon>
        <taxon>Desulfobulbales</taxon>
        <taxon>Desulfobulbaceae</taxon>
        <taxon>Desulfobulbus</taxon>
    </lineage>
</organism>
<dbReference type="InterPro" id="IPR006073">
    <property type="entry name" value="GTP-bd"/>
</dbReference>
<keyword evidence="2 9" id="KW-0819">tRNA processing</keyword>
<dbReference type="InterPro" id="IPR027417">
    <property type="entry name" value="P-loop_NTPase"/>
</dbReference>
<evidence type="ECO:0000256" key="8">
    <source>
        <dbReference type="ARBA" id="ARBA00023134"/>
    </source>
</evidence>
<dbReference type="PANTHER" id="PTHR42714:SF2">
    <property type="entry name" value="TRNA MODIFICATION GTPASE GTPBP3, MITOCHONDRIAL"/>
    <property type="match status" value="1"/>
</dbReference>
<dbReference type="SUPFAM" id="SSF52540">
    <property type="entry name" value="P-loop containing nucleoside triphosphate hydrolases"/>
    <property type="match status" value="1"/>
</dbReference>
<dbReference type="Pfam" id="PF10396">
    <property type="entry name" value="TrmE_N"/>
    <property type="match status" value="1"/>
</dbReference>